<reference evidence="1" key="1">
    <citation type="submission" date="2022-09" db="EMBL/GenBank/DDBJ databases">
        <title>Intensive care unit water sources are persistently colonized with multi-drug resistant bacteria and are the site of extensive horizontal gene transfer of antibiotic resistance genes.</title>
        <authorList>
            <person name="Diorio-Toth L."/>
        </authorList>
    </citation>
    <scope>NUCLEOTIDE SEQUENCE</scope>
    <source>
        <strain evidence="1">GD04005</strain>
    </source>
</reference>
<dbReference type="RefSeq" id="WP_279695112.1">
    <property type="nucleotide sequence ID" value="NZ_JAOEEO010000001.1"/>
</dbReference>
<evidence type="ECO:0000313" key="1">
    <source>
        <dbReference type="EMBL" id="MDH0563793.1"/>
    </source>
</evidence>
<accession>A0AA42I767</accession>
<dbReference type="AlphaFoldDB" id="A0AA42I767"/>
<comment type="caution">
    <text evidence="1">The sequence shown here is derived from an EMBL/GenBank/DDBJ whole genome shotgun (WGS) entry which is preliminary data.</text>
</comment>
<proteinExistence type="predicted"/>
<protein>
    <submittedName>
        <fullName evidence="1">Transcriptional regulator</fullName>
    </submittedName>
</protein>
<name>A0AA42I767_9GAMM</name>
<organism evidence="1 2">
    <name type="scientific">Acinetobacter courvalinii</name>
    <dbReference type="NCBI Taxonomy" id="280147"/>
    <lineage>
        <taxon>Bacteria</taxon>
        <taxon>Pseudomonadati</taxon>
        <taxon>Pseudomonadota</taxon>
        <taxon>Gammaproteobacteria</taxon>
        <taxon>Moraxellales</taxon>
        <taxon>Moraxellaceae</taxon>
        <taxon>Acinetobacter</taxon>
    </lineage>
</organism>
<gene>
    <name evidence="1" type="ORF">N7644_08820</name>
</gene>
<sequence length="68" mass="7897">MQPIRITYNQTCSLLSIKRDALRLLVQQDPSFPRPIKYGTNRQSPVYFDYADLIAWHNNQKANVGMEA</sequence>
<dbReference type="Proteomes" id="UP001159329">
    <property type="component" value="Unassembled WGS sequence"/>
</dbReference>
<evidence type="ECO:0000313" key="2">
    <source>
        <dbReference type="Proteomes" id="UP001159329"/>
    </source>
</evidence>
<dbReference type="EMBL" id="JAOEEO010000001">
    <property type="protein sequence ID" value="MDH0563793.1"/>
    <property type="molecule type" value="Genomic_DNA"/>
</dbReference>